<accession>A0A2J8K0B7</accession>
<sequence length="123" mass="13792">MRQDKLTGSLRRGGRCLKRQGGGVGTILSNVLKKRSCISRTAPRLLCTLEPGVDTKLKFTLEPSLGQNGFQQWYDALKAVARLSTGIPKEWRRKDLHRTGCSSYCGQEAEQDRVVLKRVLLAY</sequence>
<name>A0A2J8K0B7_PANTR</name>
<dbReference type="Proteomes" id="UP000236370">
    <property type="component" value="Unassembled WGS sequence"/>
</dbReference>
<evidence type="ECO:0000313" key="2">
    <source>
        <dbReference type="Proteomes" id="UP000236370"/>
    </source>
</evidence>
<feature type="non-terminal residue" evidence="1">
    <location>
        <position position="123"/>
    </location>
</feature>
<dbReference type="AlphaFoldDB" id="A0A2J8K0B7"/>
<evidence type="ECO:0000313" key="1">
    <source>
        <dbReference type="EMBL" id="PNI28474.1"/>
    </source>
</evidence>
<gene>
    <name evidence="1" type="ORF">CK820_G0042633</name>
</gene>
<reference evidence="1 2" key="1">
    <citation type="submission" date="2017-12" db="EMBL/GenBank/DDBJ databases">
        <title>High-resolution comparative analysis of great ape genomes.</title>
        <authorList>
            <person name="Pollen A."/>
            <person name="Hastie A."/>
            <person name="Hormozdiari F."/>
            <person name="Dougherty M."/>
            <person name="Liu R."/>
            <person name="Chaisson M."/>
            <person name="Hoppe E."/>
            <person name="Hill C."/>
            <person name="Pang A."/>
            <person name="Hillier L."/>
            <person name="Baker C."/>
            <person name="Armstrong J."/>
            <person name="Shendure J."/>
            <person name="Paten B."/>
            <person name="Wilson R."/>
            <person name="Chao H."/>
            <person name="Schneider V."/>
            <person name="Ventura M."/>
            <person name="Kronenberg Z."/>
            <person name="Murali S."/>
            <person name="Gordon D."/>
            <person name="Cantsilieris S."/>
            <person name="Munson K."/>
            <person name="Nelson B."/>
            <person name="Raja A."/>
            <person name="Underwood J."/>
            <person name="Diekhans M."/>
            <person name="Fiddes I."/>
            <person name="Haussler D."/>
            <person name="Eichler E."/>
        </authorList>
    </citation>
    <scope>NUCLEOTIDE SEQUENCE [LARGE SCALE GENOMIC DNA]</scope>
    <source>
        <strain evidence="1">Yerkes chimp pedigree #C0471</strain>
    </source>
</reference>
<organism evidence="1 2">
    <name type="scientific">Pan troglodytes</name>
    <name type="common">Chimpanzee</name>
    <dbReference type="NCBI Taxonomy" id="9598"/>
    <lineage>
        <taxon>Eukaryota</taxon>
        <taxon>Metazoa</taxon>
        <taxon>Chordata</taxon>
        <taxon>Craniata</taxon>
        <taxon>Vertebrata</taxon>
        <taxon>Euteleostomi</taxon>
        <taxon>Mammalia</taxon>
        <taxon>Eutheria</taxon>
        <taxon>Euarchontoglires</taxon>
        <taxon>Primates</taxon>
        <taxon>Haplorrhini</taxon>
        <taxon>Catarrhini</taxon>
        <taxon>Hominidae</taxon>
        <taxon>Pan</taxon>
    </lineage>
</organism>
<comment type="caution">
    <text evidence="1">The sequence shown here is derived from an EMBL/GenBank/DDBJ whole genome shotgun (WGS) entry which is preliminary data.</text>
</comment>
<dbReference type="PANTHER" id="PTHR13399:SF4">
    <property type="entry name" value="TBC1 DOMAIN FAMILY MEMBER 30"/>
    <property type="match status" value="1"/>
</dbReference>
<protein>
    <submittedName>
        <fullName evidence="1">TBC1D30 isoform 5</fullName>
    </submittedName>
</protein>
<proteinExistence type="predicted"/>
<dbReference type="EMBL" id="NBAG03000403">
    <property type="protein sequence ID" value="PNI28474.1"/>
    <property type="molecule type" value="Genomic_DNA"/>
</dbReference>
<dbReference type="PANTHER" id="PTHR13399">
    <property type="entry name" value="TRANSLOCON-ASSOCIATED PROTEIN TRAP , GAMMA SUBUNIT"/>
    <property type="match status" value="1"/>
</dbReference>